<sequence length="295" mass="33701">MKNILLLFVIVIPSLVCGQKQETLSGILWGRVNNCYSMFEDMDDDGVLDFNKIDDSQNGYLKISGSWPTCGCSCNSTVGAYKNSEGKYVILQSDQVECSWERKISSNLDLKEVLPIDFGINNFTSEHIDSESDYSVFFIDIEIPRIGTDTKVKIELVPFGLRPKGENLICFGYKVEEPYKFLYGIKNVAKGISDPNTISYLLNGSFDKISSSDNTLISKLLGPEDDRFESMEELSEYLKELKNTYDLYCKLKTNELILGWNRSESRFFIKGTGEKIPEISFREFLINNSYWSWMC</sequence>
<dbReference type="RefSeq" id="WP_154364797.1">
    <property type="nucleotide sequence ID" value="NZ_WKJH01000003.1"/>
</dbReference>
<organism evidence="1 2">
    <name type="scientific">Maribacter luteus</name>
    <dbReference type="NCBI Taxonomy" id="2594478"/>
    <lineage>
        <taxon>Bacteria</taxon>
        <taxon>Pseudomonadati</taxon>
        <taxon>Bacteroidota</taxon>
        <taxon>Flavobacteriia</taxon>
        <taxon>Flavobacteriales</taxon>
        <taxon>Flavobacteriaceae</taxon>
        <taxon>Maribacter</taxon>
    </lineage>
</organism>
<comment type="caution">
    <text evidence="1">The sequence shown here is derived from an EMBL/GenBank/DDBJ whole genome shotgun (WGS) entry which is preliminary data.</text>
</comment>
<gene>
    <name evidence="1" type="ORF">GJ691_05915</name>
</gene>
<reference evidence="1 2" key="1">
    <citation type="submission" date="2019-11" db="EMBL/GenBank/DDBJ databases">
        <title>Maribacter lutea sp. nov., a marine bacterium isolated from intertidal sand.</title>
        <authorList>
            <person name="Liu A."/>
        </authorList>
    </citation>
    <scope>NUCLEOTIDE SEQUENCE [LARGE SCALE GENOMIC DNA]</scope>
    <source>
        <strain evidence="1 2">RZ05</strain>
    </source>
</reference>
<dbReference type="Proteomes" id="UP000443153">
    <property type="component" value="Unassembled WGS sequence"/>
</dbReference>
<evidence type="ECO:0000313" key="2">
    <source>
        <dbReference type="Proteomes" id="UP000443153"/>
    </source>
</evidence>
<protein>
    <submittedName>
        <fullName evidence="1">Uncharacterized protein</fullName>
    </submittedName>
</protein>
<keyword evidence="2" id="KW-1185">Reference proteome</keyword>
<dbReference type="OrthoDB" id="1419861at2"/>
<proteinExistence type="predicted"/>
<name>A0A6I2MM33_9FLAO</name>
<accession>A0A6I2MM33</accession>
<dbReference type="EMBL" id="WKJH01000003">
    <property type="protein sequence ID" value="MRX63699.1"/>
    <property type="molecule type" value="Genomic_DNA"/>
</dbReference>
<evidence type="ECO:0000313" key="1">
    <source>
        <dbReference type="EMBL" id="MRX63699.1"/>
    </source>
</evidence>
<dbReference type="AlphaFoldDB" id="A0A6I2MM33"/>